<keyword evidence="2" id="KW-0472">Membrane</keyword>
<reference evidence="3" key="3">
    <citation type="submission" date="2020-02" db="EMBL/GenBank/DDBJ databases">
        <authorList>
            <consortium name="NCBI Pathogen Detection Project"/>
        </authorList>
    </citation>
    <scope>NUCLEOTIDE SEQUENCE</scope>
    <source>
        <strain evidence="3">BCW_4213</strain>
    </source>
</reference>
<dbReference type="RefSeq" id="WP_001561293.1">
    <property type="nucleotide sequence ID" value="NZ_CP027440.1"/>
</dbReference>
<dbReference type="Proteomes" id="UP001271591">
    <property type="component" value="Unassembled WGS sequence"/>
</dbReference>
<gene>
    <name evidence="4" type="ORF">F7F11_23330</name>
    <name evidence="3" type="ORF">HI055_001234</name>
    <name evidence="5" type="ORF">R8G00_26555</name>
</gene>
<evidence type="ECO:0000256" key="1">
    <source>
        <dbReference type="SAM" id="Coils"/>
    </source>
</evidence>
<reference evidence="4 6" key="2">
    <citation type="submission" date="2019-03" db="EMBL/GenBank/DDBJ databases">
        <title>Whole Genome Sequencing of Shiga-Toxin Escherichia coli Strains from Nebraska.</title>
        <authorList>
            <person name="Abdalhamid B."/>
            <person name="Mccutchen E.L."/>
            <person name="Bouska A.C."/>
            <person name="Hinrichs S.H."/>
            <person name="Iwen P.C."/>
        </authorList>
    </citation>
    <scope>NUCLEOTIDE SEQUENCE [LARGE SCALE GENOMIC DNA]</scope>
    <source>
        <strain evidence="4 6">STEC_170836</strain>
    </source>
</reference>
<dbReference type="AlphaFoldDB" id="A0A1Q4PBK3"/>
<dbReference type="EMBL" id="JAWPMK010000002">
    <property type="protein sequence ID" value="MDW9353012.1"/>
    <property type="molecule type" value="Genomic_DNA"/>
</dbReference>
<evidence type="ECO:0000313" key="3">
    <source>
        <dbReference type="EMBL" id="HAI2140924.1"/>
    </source>
</evidence>
<evidence type="ECO:0000313" key="5">
    <source>
        <dbReference type="EMBL" id="MDW9353012.1"/>
    </source>
</evidence>
<keyword evidence="2" id="KW-0812">Transmembrane</keyword>
<dbReference type="NCBIfam" id="TIGR03752">
    <property type="entry name" value="conj_TIGR03752"/>
    <property type="match status" value="1"/>
</dbReference>
<organism evidence="3">
    <name type="scientific">Escherichia coli</name>
    <dbReference type="NCBI Taxonomy" id="562"/>
    <lineage>
        <taxon>Bacteria</taxon>
        <taxon>Pseudomonadati</taxon>
        <taxon>Pseudomonadota</taxon>
        <taxon>Gammaproteobacteria</taxon>
        <taxon>Enterobacterales</taxon>
        <taxon>Enterobacteriaceae</taxon>
        <taxon>Escherichia</taxon>
    </lineage>
</organism>
<evidence type="ECO:0000256" key="2">
    <source>
        <dbReference type="SAM" id="Phobius"/>
    </source>
</evidence>
<sequence length="431" mass="46678">MMPRQSLLLKILLPLIVLVTVWLLLRPASKNTQETSLSRTVAALTPQELRDLGIDGDTPADTVATLVGQMKQYRRELQAIQTNNESQQAREKRLNAQQATLASQLREDMRRQQDQMRDELVKSQRGLLDKLDRLMAKRPDDIPPGLGLTPGELPADVQPDIRWLEPLDAPPPVDEKLLRVPLKAADKPPPKPDVKVYTLPQNATLTGSVAMTALIGRVPLNGTVSDPYPFKLLIGEDNLTANGVELPDVAGAVVSGIASGDWTLSCVRGQITSMTFVFHDGIIRTVPQGGKSGNKQQEIGWLSDNQGLPCIPGERKSNAKEYLTSQFLLAGSGAAAQAFANGESTTVVEDGSITSAVTGNNGQYVLGQAIGGGLKETADWMKQHYGQMFDAVYVPPGHKVAVHLTEALSIDYEPEGRQVKYQQASTPGGLE</sequence>
<evidence type="ECO:0000313" key="6">
    <source>
        <dbReference type="Proteomes" id="UP000327073"/>
    </source>
</evidence>
<feature type="coiled-coil region" evidence="1">
    <location>
        <begin position="63"/>
        <end position="122"/>
    </location>
</feature>
<keyword evidence="1" id="KW-0175">Coiled coil</keyword>
<feature type="transmembrane region" description="Helical" evidence="2">
    <location>
        <begin position="7"/>
        <end position="25"/>
    </location>
</feature>
<keyword evidence="2" id="KW-1133">Transmembrane helix</keyword>
<proteinExistence type="predicted"/>
<reference evidence="5" key="4">
    <citation type="submission" date="2023-10" db="EMBL/GenBank/DDBJ databases">
        <title>Draft Genome Sequence of a Shiga toxin-producing Escherichia coli strain from deer meat showing an IS-element integration in the B-subunit of the Shiga toxin Stx2b gene.</title>
        <authorList>
            <person name="Projahn M."/>
            <person name="Borowiak M."/>
        </authorList>
    </citation>
    <scope>NUCLEOTIDE SEQUENCE</scope>
    <source>
        <strain evidence="5">BfR-EC-18960</strain>
    </source>
</reference>
<comment type="caution">
    <text evidence="3">The sequence shown here is derived from an EMBL/GenBank/DDBJ whole genome shotgun (WGS) entry which is preliminary data.</text>
</comment>
<name>A0A1Q4PBK3_ECOLX</name>
<dbReference type="Proteomes" id="UP000327073">
    <property type="component" value="Unassembled WGS sequence"/>
</dbReference>
<dbReference type="Proteomes" id="UP000852798">
    <property type="component" value="Unassembled WGS sequence"/>
</dbReference>
<evidence type="ECO:0000313" key="4">
    <source>
        <dbReference type="EMBL" id="KAB0121916.1"/>
    </source>
</evidence>
<dbReference type="EMBL" id="DABDSA010000005">
    <property type="protein sequence ID" value="HAI2140924.1"/>
    <property type="molecule type" value="Genomic_DNA"/>
</dbReference>
<dbReference type="InterPro" id="IPR021207">
    <property type="entry name" value="Integr_conj_element_PFL4705"/>
</dbReference>
<dbReference type="EMBL" id="VZEL01000035">
    <property type="protein sequence ID" value="KAB0121916.1"/>
    <property type="molecule type" value="Genomic_DNA"/>
</dbReference>
<accession>A0A1Q4PBK3</accession>
<protein>
    <submittedName>
        <fullName evidence="3">TIGR03752 family integrating conjugative element protein</fullName>
    </submittedName>
</protein>
<reference evidence="3" key="1">
    <citation type="journal article" date="2018" name="Genome Biol.">
        <title>SKESA: strategic k-mer extension for scrupulous assemblies.</title>
        <authorList>
            <person name="Souvorov A."/>
            <person name="Agarwala R."/>
            <person name="Lipman D.J."/>
        </authorList>
    </citation>
    <scope>NUCLEOTIDE SEQUENCE [LARGE SCALE GENOMIC DNA]</scope>
    <source>
        <strain evidence="3">BCW_4213</strain>
    </source>
</reference>